<keyword evidence="4" id="KW-0131">Cell cycle</keyword>
<evidence type="ECO:0000256" key="4">
    <source>
        <dbReference type="ARBA" id="ARBA00023306"/>
    </source>
</evidence>
<dbReference type="GO" id="GO:0051301">
    <property type="term" value="P:cell division"/>
    <property type="evidence" value="ECO:0007669"/>
    <property type="project" value="UniProtKB-KW"/>
</dbReference>
<organism evidence="6 7">
    <name type="scientific">Thermococcus celericrescens</name>
    <dbReference type="NCBI Taxonomy" id="227598"/>
    <lineage>
        <taxon>Archaea</taxon>
        <taxon>Methanobacteriati</taxon>
        <taxon>Methanobacteriota</taxon>
        <taxon>Thermococci</taxon>
        <taxon>Thermococcales</taxon>
        <taxon>Thermococcaceae</taxon>
        <taxon>Thermococcus</taxon>
    </lineage>
</organism>
<gene>
    <name evidence="6" type="ORF">APY94_09595</name>
</gene>
<dbReference type="Pfam" id="PF04079">
    <property type="entry name" value="SMC_ScpB"/>
    <property type="match status" value="1"/>
</dbReference>
<reference evidence="6 7" key="1">
    <citation type="submission" date="2015-10" db="EMBL/GenBank/DDBJ databases">
        <title>Draft genome sequence of Thermococcus celericrescens strain DSM 17994.</title>
        <authorList>
            <person name="Hong S.-J."/>
            <person name="Park C.-E."/>
            <person name="Shin J.-H."/>
        </authorList>
    </citation>
    <scope>NUCLEOTIDE SEQUENCE [LARGE SCALE GENOMIC DNA]</scope>
    <source>
        <strain evidence="6 7">DSM 17994</strain>
    </source>
</reference>
<evidence type="ECO:0000256" key="1">
    <source>
        <dbReference type="ARBA" id="ARBA00022490"/>
    </source>
</evidence>
<dbReference type="GO" id="GO:0051304">
    <property type="term" value="P:chromosome separation"/>
    <property type="evidence" value="ECO:0007669"/>
    <property type="project" value="InterPro"/>
</dbReference>
<proteinExistence type="predicted"/>
<keyword evidence="1" id="KW-0963">Cytoplasm</keyword>
<dbReference type="Gene3D" id="1.10.10.10">
    <property type="entry name" value="Winged helix-like DNA-binding domain superfamily/Winged helix DNA-binding domain"/>
    <property type="match status" value="2"/>
</dbReference>
<dbReference type="Proteomes" id="UP000053462">
    <property type="component" value="Unassembled WGS sequence"/>
</dbReference>
<keyword evidence="3" id="KW-0159">Chromosome partition</keyword>
<dbReference type="InterPro" id="IPR036390">
    <property type="entry name" value="WH_DNA-bd_sf"/>
</dbReference>
<accession>A0A117IT71</accession>
<name>A0A117IT71_9EURY</name>
<dbReference type="OrthoDB" id="8628at2157"/>
<dbReference type="RefSeq" id="WP_058939425.1">
    <property type="nucleotide sequence ID" value="NZ_LLYW01000034.1"/>
</dbReference>
<dbReference type="NCBIfam" id="TIGR00281">
    <property type="entry name" value="SMC-Scp complex subunit ScpB"/>
    <property type="match status" value="1"/>
</dbReference>
<keyword evidence="7" id="KW-1185">Reference proteome</keyword>
<comment type="caution">
    <text evidence="6">The sequence shown here is derived from an EMBL/GenBank/DDBJ whole genome shotgun (WGS) entry which is preliminary data.</text>
</comment>
<protein>
    <submittedName>
        <fullName evidence="6">Segregation and condensation protein B</fullName>
    </submittedName>
</protein>
<dbReference type="PANTHER" id="PTHR34298:SF2">
    <property type="entry name" value="SEGREGATION AND CONDENSATION PROTEIN B"/>
    <property type="match status" value="1"/>
</dbReference>
<dbReference type="InterPro" id="IPR036388">
    <property type="entry name" value="WH-like_DNA-bd_sf"/>
</dbReference>
<dbReference type="STRING" id="227598.APY94_09595"/>
<evidence type="ECO:0000256" key="5">
    <source>
        <dbReference type="SAM" id="MobiDB-lite"/>
    </source>
</evidence>
<dbReference type="InterPro" id="IPR005234">
    <property type="entry name" value="ScpB_csome_segregation"/>
</dbReference>
<dbReference type="AlphaFoldDB" id="A0A117IT71"/>
<sequence>MGLLEDKALVEAALFVSGRPLSVKELSRALGIRSLDYLEKLIELIAAEYAERKSAIEVVKVLGDKYVMQVKQEYSQRVVHLMPRPDLRTGELKTLALIAYLQPIEQSKVVKLRGSQAYEHIRKLLEMGLIYAEPYERTKLLGTTPKFAELYGFPENDPNIIKEAFRKVVHAEYSDLIAKLDGRGNEESGDSEENPGEAAEVGESGSVEKVPEAGE</sequence>
<dbReference type="EMBL" id="LLYW01000034">
    <property type="protein sequence ID" value="KUH32540.1"/>
    <property type="molecule type" value="Genomic_DNA"/>
</dbReference>
<evidence type="ECO:0000256" key="3">
    <source>
        <dbReference type="ARBA" id="ARBA00022829"/>
    </source>
</evidence>
<dbReference type="PANTHER" id="PTHR34298">
    <property type="entry name" value="SEGREGATION AND CONDENSATION PROTEIN B"/>
    <property type="match status" value="1"/>
</dbReference>
<evidence type="ECO:0000313" key="7">
    <source>
        <dbReference type="Proteomes" id="UP000053462"/>
    </source>
</evidence>
<feature type="region of interest" description="Disordered" evidence="5">
    <location>
        <begin position="180"/>
        <end position="215"/>
    </location>
</feature>
<keyword evidence="2" id="KW-0132">Cell division</keyword>
<evidence type="ECO:0000256" key="2">
    <source>
        <dbReference type="ARBA" id="ARBA00022618"/>
    </source>
</evidence>
<evidence type="ECO:0000313" key="6">
    <source>
        <dbReference type="EMBL" id="KUH32540.1"/>
    </source>
</evidence>
<dbReference type="SUPFAM" id="SSF46785">
    <property type="entry name" value="Winged helix' DNA-binding domain"/>
    <property type="match status" value="2"/>
</dbReference>